<dbReference type="AlphaFoldDB" id="A0A0G1U0K8"/>
<comment type="caution">
    <text evidence="1">The sequence shown here is derived from an EMBL/GenBank/DDBJ whole genome shotgun (WGS) entry which is preliminary data.</text>
</comment>
<dbReference type="Gene3D" id="3.30.70.100">
    <property type="match status" value="1"/>
</dbReference>
<name>A0A0G1U0K8_9BACT</name>
<reference evidence="1 2" key="1">
    <citation type="journal article" date="2015" name="Nature">
        <title>rRNA introns, odd ribosomes, and small enigmatic genomes across a large radiation of phyla.</title>
        <authorList>
            <person name="Brown C.T."/>
            <person name="Hug L.A."/>
            <person name="Thomas B.C."/>
            <person name="Sharon I."/>
            <person name="Castelle C.J."/>
            <person name="Singh A."/>
            <person name="Wilkins M.J."/>
            <person name="Williams K.H."/>
            <person name="Banfield J.F."/>
        </authorList>
    </citation>
    <scope>NUCLEOTIDE SEQUENCE [LARGE SCALE GENOMIC DNA]</scope>
</reference>
<proteinExistence type="predicted"/>
<sequence length="50" mass="5390">MLIEGELEDVGMKATCSFAKQIVEVESDEASLNDEKVKAAVERAGYSLAN</sequence>
<dbReference type="EMBL" id="LCOY01000022">
    <property type="protein sequence ID" value="KKU87602.1"/>
    <property type="molecule type" value="Genomic_DNA"/>
</dbReference>
<organism evidence="1 2">
    <name type="scientific">Candidatus Gottesmanbacteria bacterium GW2011_GWA2_47_9</name>
    <dbReference type="NCBI Taxonomy" id="1618445"/>
    <lineage>
        <taxon>Bacteria</taxon>
        <taxon>Candidatus Gottesmaniibacteriota</taxon>
    </lineage>
</organism>
<dbReference type="InterPro" id="IPR036163">
    <property type="entry name" value="HMA_dom_sf"/>
</dbReference>
<evidence type="ECO:0008006" key="3">
    <source>
        <dbReference type="Google" id="ProtNLM"/>
    </source>
</evidence>
<protein>
    <recommendedName>
        <fullName evidence="3">HMA domain-containing protein</fullName>
    </recommendedName>
</protein>
<evidence type="ECO:0000313" key="2">
    <source>
        <dbReference type="Proteomes" id="UP000034739"/>
    </source>
</evidence>
<accession>A0A0G1U0K8</accession>
<dbReference type="SUPFAM" id="SSF55008">
    <property type="entry name" value="HMA, heavy metal-associated domain"/>
    <property type="match status" value="1"/>
</dbReference>
<evidence type="ECO:0000313" key="1">
    <source>
        <dbReference type="EMBL" id="KKU87602.1"/>
    </source>
</evidence>
<gene>
    <name evidence="1" type="ORF">UY16_C0022G0002</name>
</gene>
<dbReference type="Proteomes" id="UP000034739">
    <property type="component" value="Unassembled WGS sequence"/>
</dbReference>
<dbReference type="GO" id="GO:0046872">
    <property type="term" value="F:metal ion binding"/>
    <property type="evidence" value="ECO:0007669"/>
    <property type="project" value="InterPro"/>
</dbReference>